<protein>
    <submittedName>
        <fullName evidence="2">Uncharacterized protein</fullName>
    </submittedName>
</protein>
<gene>
    <name evidence="2" type="primary">ABSGL_09015.1 scaffold 10666</name>
</gene>
<dbReference type="Proteomes" id="UP000078561">
    <property type="component" value="Unassembled WGS sequence"/>
</dbReference>
<dbReference type="InParanoid" id="A0A168PYM8"/>
<organism evidence="2">
    <name type="scientific">Absidia glauca</name>
    <name type="common">Pin mould</name>
    <dbReference type="NCBI Taxonomy" id="4829"/>
    <lineage>
        <taxon>Eukaryota</taxon>
        <taxon>Fungi</taxon>
        <taxon>Fungi incertae sedis</taxon>
        <taxon>Mucoromycota</taxon>
        <taxon>Mucoromycotina</taxon>
        <taxon>Mucoromycetes</taxon>
        <taxon>Mucorales</taxon>
        <taxon>Cunninghamellaceae</taxon>
        <taxon>Absidia</taxon>
    </lineage>
</organism>
<reference evidence="2" key="1">
    <citation type="submission" date="2016-04" db="EMBL/GenBank/DDBJ databases">
        <authorList>
            <person name="Evans L.H."/>
            <person name="Alamgir A."/>
            <person name="Owens N."/>
            <person name="Weber N.D."/>
            <person name="Virtaneva K."/>
            <person name="Barbian K."/>
            <person name="Babar A."/>
            <person name="Rosenke K."/>
        </authorList>
    </citation>
    <scope>NUCLEOTIDE SEQUENCE [LARGE SCALE GENOMIC DNA]</scope>
    <source>
        <strain evidence="2">CBS 101.48</strain>
    </source>
</reference>
<evidence type="ECO:0000313" key="3">
    <source>
        <dbReference type="Proteomes" id="UP000078561"/>
    </source>
</evidence>
<evidence type="ECO:0000256" key="1">
    <source>
        <dbReference type="SAM" id="MobiDB-lite"/>
    </source>
</evidence>
<proteinExistence type="predicted"/>
<dbReference type="AlphaFoldDB" id="A0A168PYM8"/>
<keyword evidence="3" id="KW-1185">Reference proteome</keyword>
<feature type="region of interest" description="Disordered" evidence="1">
    <location>
        <begin position="171"/>
        <end position="190"/>
    </location>
</feature>
<accession>A0A168PYM8</accession>
<name>A0A168PYM8_ABSGL</name>
<dbReference type="EMBL" id="LT554066">
    <property type="protein sequence ID" value="SAM03197.1"/>
    <property type="molecule type" value="Genomic_DNA"/>
</dbReference>
<evidence type="ECO:0000313" key="2">
    <source>
        <dbReference type="EMBL" id="SAM03197.1"/>
    </source>
</evidence>
<sequence length="190" mass="20431">MSIIALCLAGYAVFLLVYAVIRDQVTQNSSGSIAMATIWNFWAPGATLLGEIALIVDPKLGEQTNFGIKTSSSGGGTTSDKFQSSTTLKGTMSFEATAPTLSLSAFDPFQQHQQKKNNGPLVKPMFAADVDHSGLPFEDDKDAYFSPSHNMSTFTTTLDSDSDTFVMYQQQKGADVRSKSSKSHLVPSTP</sequence>